<sequence>MSEPPARSRLLAAAFSSAEAPERDDDDATAAATESTPLLPASASDPRYDGEGDHDDPDEAAGEPSEPLAPSKTPSGIRWPSVIAMVVLAGLSLGIMVFAFMVPSAVEEYAKQAVVIEPTNLSLESITANGIRARIQANYRLDSQRVPNEHVRRIGRAATWLVGSVSTAGETRIRVYLPAYDNLLLGTAGLPPLRVSLLDGPNKAIDFVAELVPGDAEGMRRIANEWLEGRLGTVRLRGQADVQLKAGILPLGTHSIAESLTFQGGQLPRLPEYNITRIGLAEQPVPGGSPAVAVDVSIAAHNEHPLSLEVPALAFDVLIPGCGPAEPPIVVAGATTSPVAVRPAADVMVSAHGLVRDLPEPLLRLCPGSDSSPLDMLLRKYLGGEAATVLVRGQERPAGDAPAWLSKMLASIAVPVPLPGRSLDNLIRSFSLADVSFAMPDPLADPDDPASNPRVSGTILVLAGLPADMNVSLNVTAIRADADVFYRGDKLGELTLKRWHPASSTQVPATDDGEATLKIRSTIRDAPLNVTDADVLADVIQALLFGGREVMLAVKALVDVQVETVLGELVVKAVPAEGQIPVKPLGADLLGSVAPRVEQVEIIDTTSSTLTLRASVTVANPTPYAADVPYVSVHVESNGTTIGEAVAYGVRAHAHADVTVSVRATWNPSLGGDEGVLRGRDLLSEYISGHNTTVTLRSHGGSIPALPALGKALSRLALTLPAPRLRLPGDGGGGHDDGDADDGPRFIRDATFHVLSSTATFVLASPLLRNTLFIDWVNATALYNHTEPIGTIRYGVPFAVRPGLSTTPRLPVDWSLDSIGYRKLREALGGRLKLDAKATVGVRVGRWRERVRYEGQGIGAGVSL</sequence>
<evidence type="ECO:0000256" key="2">
    <source>
        <dbReference type="SAM" id="Phobius"/>
    </source>
</evidence>
<feature type="compositionally biased region" description="Low complexity" evidence="1">
    <location>
        <begin position="1"/>
        <end position="19"/>
    </location>
</feature>
<proteinExistence type="predicted"/>
<dbReference type="InterPro" id="IPR059065">
    <property type="entry name" value="Ig_Tag1-like_4th"/>
</dbReference>
<evidence type="ECO:0000256" key="1">
    <source>
        <dbReference type="SAM" id="MobiDB-lite"/>
    </source>
</evidence>
<organism evidence="6 7">
    <name type="scientific">Remersonia thermophila</name>
    <dbReference type="NCBI Taxonomy" id="72144"/>
    <lineage>
        <taxon>Eukaryota</taxon>
        <taxon>Fungi</taxon>
        <taxon>Dikarya</taxon>
        <taxon>Ascomycota</taxon>
        <taxon>Pezizomycotina</taxon>
        <taxon>Sordariomycetes</taxon>
        <taxon>Sordariomycetidae</taxon>
        <taxon>Sordariales</taxon>
        <taxon>Sordariales incertae sedis</taxon>
        <taxon>Remersonia</taxon>
    </lineage>
</organism>
<evidence type="ECO:0000259" key="4">
    <source>
        <dbReference type="Pfam" id="PF26150"/>
    </source>
</evidence>
<evidence type="ECO:0000259" key="3">
    <source>
        <dbReference type="Pfam" id="PF22786"/>
    </source>
</evidence>
<dbReference type="Pfam" id="PF26153">
    <property type="entry name" value="LEA-2L_5"/>
    <property type="match status" value="1"/>
</dbReference>
<feature type="domain" description="Tag1-like fourth Ig-like" evidence="4">
    <location>
        <begin position="594"/>
        <end position="709"/>
    </location>
</feature>
<dbReference type="Pfam" id="PF26174">
    <property type="entry name" value="LEA-2_1"/>
    <property type="match status" value="1"/>
</dbReference>
<accession>A0ABR4D5K5</accession>
<dbReference type="InterPro" id="IPR059066">
    <property type="entry name" value="Ig_Tag1-like_5th"/>
</dbReference>
<evidence type="ECO:0000259" key="5">
    <source>
        <dbReference type="Pfam" id="PF26153"/>
    </source>
</evidence>
<dbReference type="Pfam" id="PF22786">
    <property type="entry name" value="Tag1_C"/>
    <property type="match status" value="1"/>
</dbReference>
<evidence type="ECO:0000313" key="6">
    <source>
        <dbReference type="EMBL" id="KAL2265618.1"/>
    </source>
</evidence>
<keyword evidence="2" id="KW-0812">Transmembrane</keyword>
<feature type="transmembrane region" description="Helical" evidence="2">
    <location>
        <begin position="82"/>
        <end position="102"/>
    </location>
</feature>
<keyword evidence="2" id="KW-1133">Transmembrane helix</keyword>
<dbReference type="PANTHER" id="PTHR35895">
    <property type="entry name" value="CHROMOSOME 16, WHOLE GENOME SHOTGUN SEQUENCE"/>
    <property type="match status" value="1"/>
</dbReference>
<dbReference type="GeneID" id="98128104"/>
<keyword evidence="2" id="KW-0472">Membrane</keyword>
<reference evidence="6 7" key="1">
    <citation type="journal article" date="2024" name="Commun. Biol.">
        <title>Comparative genomic analysis of thermophilic fungi reveals convergent evolutionary adaptations and gene losses.</title>
        <authorList>
            <person name="Steindorff A.S."/>
            <person name="Aguilar-Pontes M.V."/>
            <person name="Robinson A.J."/>
            <person name="Andreopoulos B."/>
            <person name="LaButti K."/>
            <person name="Kuo A."/>
            <person name="Mondo S."/>
            <person name="Riley R."/>
            <person name="Otillar R."/>
            <person name="Haridas S."/>
            <person name="Lipzen A."/>
            <person name="Grimwood J."/>
            <person name="Schmutz J."/>
            <person name="Clum A."/>
            <person name="Reid I.D."/>
            <person name="Moisan M.C."/>
            <person name="Butler G."/>
            <person name="Nguyen T.T.M."/>
            <person name="Dewar K."/>
            <person name="Conant G."/>
            <person name="Drula E."/>
            <person name="Henrissat B."/>
            <person name="Hansel C."/>
            <person name="Singer S."/>
            <person name="Hutchinson M.I."/>
            <person name="de Vries R.P."/>
            <person name="Natvig D.O."/>
            <person name="Powell A.J."/>
            <person name="Tsang A."/>
            <person name="Grigoriev I.V."/>
        </authorList>
    </citation>
    <scope>NUCLEOTIDE SEQUENCE [LARGE SCALE GENOMIC DNA]</scope>
    <source>
        <strain evidence="6 7">ATCC 22073</strain>
    </source>
</reference>
<protein>
    <submittedName>
        <fullName evidence="6">Uncharacterized protein</fullName>
    </submittedName>
</protein>
<feature type="region of interest" description="Disordered" evidence="1">
    <location>
        <begin position="1"/>
        <end position="74"/>
    </location>
</feature>
<feature type="domain" description="Tag1-like fifth Ig-like" evidence="5">
    <location>
        <begin position="741"/>
        <end position="851"/>
    </location>
</feature>
<name>A0ABR4D5K5_9PEZI</name>
<evidence type="ECO:0000313" key="7">
    <source>
        <dbReference type="Proteomes" id="UP001600064"/>
    </source>
</evidence>
<dbReference type="Pfam" id="PF26150">
    <property type="entry name" value="LEA-2_4"/>
    <property type="match status" value="1"/>
</dbReference>
<feature type="compositionally biased region" description="Acidic residues" evidence="1">
    <location>
        <begin position="52"/>
        <end position="61"/>
    </location>
</feature>
<dbReference type="InterPro" id="IPR055011">
    <property type="entry name" value="Tag1_C"/>
</dbReference>
<dbReference type="PANTHER" id="PTHR35895:SF3">
    <property type="entry name" value="PRE-RRNA PROCESSING PROTEIN"/>
    <property type="match status" value="1"/>
</dbReference>
<dbReference type="RefSeq" id="XP_070864345.1">
    <property type="nucleotide sequence ID" value="XM_071013460.1"/>
</dbReference>
<feature type="domain" description="Tag1 C-terminal" evidence="3">
    <location>
        <begin position="469"/>
        <end position="583"/>
    </location>
</feature>
<dbReference type="EMBL" id="JAZGUE010000006">
    <property type="protein sequence ID" value="KAL2265618.1"/>
    <property type="molecule type" value="Genomic_DNA"/>
</dbReference>
<gene>
    <name evidence="6" type="ORF">VTJ83DRAFT_6718</name>
</gene>
<keyword evidence="7" id="KW-1185">Reference proteome</keyword>
<dbReference type="InterPro" id="IPR046368">
    <property type="entry name" value="Tag1"/>
</dbReference>
<dbReference type="Proteomes" id="UP001600064">
    <property type="component" value="Unassembled WGS sequence"/>
</dbReference>
<comment type="caution">
    <text evidence="6">The sequence shown here is derived from an EMBL/GenBank/DDBJ whole genome shotgun (WGS) entry which is preliminary data.</text>
</comment>
<dbReference type="Gene3D" id="2.60.40.1820">
    <property type="match status" value="1"/>
</dbReference>